<evidence type="ECO:0000256" key="1">
    <source>
        <dbReference type="ARBA" id="ARBA00001974"/>
    </source>
</evidence>
<evidence type="ECO:0000256" key="2">
    <source>
        <dbReference type="ARBA" id="ARBA00004924"/>
    </source>
</evidence>
<dbReference type="EMBL" id="QLSX01000002">
    <property type="protein sequence ID" value="RAR63279.1"/>
    <property type="molecule type" value="Genomic_DNA"/>
</dbReference>
<dbReference type="PANTHER" id="PTHR42802:SF1">
    <property type="entry name" value="L-ORNITHINE N(5)-MONOOXYGENASE"/>
    <property type="match status" value="1"/>
</dbReference>
<evidence type="ECO:0000256" key="7">
    <source>
        <dbReference type="ARBA" id="ARBA00023002"/>
    </source>
</evidence>
<dbReference type="Proteomes" id="UP000249700">
    <property type="component" value="Unassembled WGS sequence"/>
</dbReference>
<organism evidence="8 9">
    <name type="scientific">Onishia taeanensis</name>
    <dbReference type="NCBI Taxonomy" id="284577"/>
    <lineage>
        <taxon>Bacteria</taxon>
        <taxon>Pseudomonadati</taxon>
        <taxon>Pseudomonadota</taxon>
        <taxon>Gammaproteobacteria</taxon>
        <taxon>Oceanospirillales</taxon>
        <taxon>Halomonadaceae</taxon>
        <taxon>Onishia</taxon>
    </lineage>
</organism>
<name>A0A328XTX9_9GAMM</name>
<dbReference type="GO" id="GO:0016491">
    <property type="term" value="F:oxidoreductase activity"/>
    <property type="evidence" value="ECO:0007669"/>
    <property type="project" value="UniProtKB-KW"/>
</dbReference>
<evidence type="ECO:0000256" key="3">
    <source>
        <dbReference type="ARBA" id="ARBA00007588"/>
    </source>
</evidence>
<accession>A0A328XTX9</accession>
<evidence type="ECO:0000256" key="6">
    <source>
        <dbReference type="ARBA" id="ARBA00022857"/>
    </source>
</evidence>
<gene>
    <name evidence="8" type="ORF">BCL93_1026</name>
</gene>
<dbReference type="RefSeq" id="WP_309251211.1">
    <property type="nucleotide sequence ID" value="NZ_QLSX01000002.1"/>
</dbReference>
<keyword evidence="7" id="KW-0560">Oxidoreductase</keyword>
<dbReference type="InterPro" id="IPR025700">
    <property type="entry name" value="Lys/Orn_oxygenase"/>
</dbReference>
<comment type="similarity">
    <text evidence="3">Belongs to the lysine N(6)-hydroxylase/L-ornithine N(5)-oxygenase family.</text>
</comment>
<evidence type="ECO:0000256" key="4">
    <source>
        <dbReference type="ARBA" id="ARBA00022630"/>
    </source>
</evidence>
<dbReference type="InterPro" id="IPR036188">
    <property type="entry name" value="FAD/NAD-bd_sf"/>
</dbReference>
<reference evidence="8 9" key="1">
    <citation type="submission" date="2018-06" db="EMBL/GenBank/DDBJ databases">
        <title>Comparative analysis of microorganisms from saline springs in Andes Mountain Range, Colombia.</title>
        <authorList>
            <person name="Rubin E."/>
        </authorList>
    </citation>
    <scope>NUCLEOTIDE SEQUENCE [LARGE SCALE GENOMIC DNA]</scope>
    <source>
        <strain evidence="8 9">USBA-857</strain>
    </source>
</reference>
<comment type="cofactor">
    <cofactor evidence="1">
        <name>FAD</name>
        <dbReference type="ChEBI" id="CHEBI:57692"/>
    </cofactor>
</comment>
<dbReference type="Gene3D" id="3.50.50.60">
    <property type="entry name" value="FAD/NAD(P)-binding domain"/>
    <property type="match status" value="1"/>
</dbReference>
<keyword evidence="6" id="KW-0521">NADP</keyword>
<dbReference type="SUPFAM" id="SSF51905">
    <property type="entry name" value="FAD/NAD(P)-binding domain"/>
    <property type="match status" value="1"/>
</dbReference>
<sequence length="468" mass="52933">MNDDSLNDDSMNDNRQPLHTHNERVHDFIAIGLGPFNLGLACLTEPLDDLDGLFLERRGGFDWHPGMMLEDAHLQTPFLADLVTLADPTSRFSVLNYLKQTGRLYPFYIRENFFLLRREYNQYCQWAAAQLDSIRFHCEVERAEYDAAAGHYRLDCRDTRSGQAITHRARRLVLGTGPVPHVPSCCEALSPAAVHSGDYLSRKAELQAGDSITVVGSGQSAAEIYHDLLKEIDAHGYRLDWLTRSPRFFPLEYGKLTLEMTSPEYIDYFHALPETTRDALMQEQKGLYKGINLELINAIHETLYTKSLAGPPATGLLTNARLDDARHDGERYRLTLTHTEQQRRFSHRTQGLVLATGYRYRLPDFLAPIADRLAFDAKGRFAVSRRYAVDPSGDEVFVQNAELHTHGLASPDLGMACYRNATIIAEMTGREPYPIEERIAFQRFGVPLESLEPAELKHPDPTTQQAPA</sequence>
<evidence type="ECO:0000313" key="8">
    <source>
        <dbReference type="EMBL" id="RAR63279.1"/>
    </source>
</evidence>
<keyword evidence="4" id="KW-0285">Flavoprotein</keyword>
<keyword evidence="5" id="KW-0274">FAD</keyword>
<dbReference type="Pfam" id="PF13434">
    <property type="entry name" value="Lys_Orn_oxgnase"/>
    <property type="match status" value="1"/>
</dbReference>
<dbReference type="PANTHER" id="PTHR42802">
    <property type="entry name" value="MONOOXYGENASE"/>
    <property type="match status" value="1"/>
</dbReference>
<dbReference type="AlphaFoldDB" id="A0A328XTX9"/>
<evidence type="ECO:0000256" key="5">
    <source>
        <dbReference type="ARBA" id="ARBA00022827"/>
    </source>
</evidence>
<protein>
    <submittedName>
        <fullName evidence="8">Lysine N6-hydroxylase</fullName>
    </submittedName>
</protein>
<comment type="pathway">
    <text evidence="2">Siderophore biosynthesis.</text>
</comment>
<comment type="caution">
    <text evidence="8">The sequence shown here is derived from an EMBL/GenBank/DDBJ whole genome shotgun (WGS) entry which is preliminary data.</text>
</comment>
<evidence type="ECO:0000313" key="9">
    <source>
        <dbReference type="Proteomes" id="UP000249700"/>
    </source>
</evidence>
<proteinExistence type="inferred from homology"/>